<dbReference type="Proteomes" id="UP000430466">
    <property type="component" value="Unassembled WGS sequence"/>
</dbReference>
<dbReference type="EMBL" id="WHOE01000098">
    <property type="protein sequence ID" value="MPW14862.1"/>
    <property type="molecule type" value="Genomic_DNA"/>
</dbReference>
<comment type="caution">
    <text evidence="2">The sequence shown here is derived from an EMBL/GenBank/DDBJ whole genome shotgun (WGS) entry which is preliminary data.</text>
</comment>
<sequence length="149" mass="17553">MRVKNYAQLKDTDEQYINVEPLTQIKAMKILYYMQAASLVLKEKPLFDEPMLAGKYGPVIKSVHDKYRSRRSIVDSIDEQARADYKMIQQDPEVRDIVNTIYDYYSPRLATDLMRQTHQEKPWQQTPINGIITQAAVKNYFKDIFVRES</sequence>
<accession>A0A6A7K2Q2</accession>
<feature type="domain" description="Antitoxin SocA-like Panacea" evidence="1">
    <location>
        <begin position="28"/>
        <end position="124"/>
    </location>
</feature>
<reference evidence="2 3" key="1">
    <citation type="submission" date="2019-10" db="EMBL/GenBank/DDBJ databases">
        <title>Draft genome sequences of Lactobacillus strains.</title>
        <authorList>
            <person name="Cho G.-S."/>
            <person name="Fagbemigun O."/>
            <person name="Brinks E."/>
            <person name="Franz C.M.A.P."/>
        </authorList>
    </citation>
    <scope>NUCLEOTIDE SEQUENCE [LARGE SCALE GENOMIC DNA]</scope>
    <source>
        <strain evidence="2 3">313</strain>
    </source>
</reference>
<dbReference type="AlphaFoldDB" id="A0A6A7K2Q2"/>
<evidence type="ECO:0000313" key="2">
    <source>
        <dbReference type="EMBL" id="MPW14862.1"/>
    </source>
</evidence>
<evidence type="ECO:0000313" key="3">
    <source>
        <dbReference type="Proteomes" id="UP000430466"/>
    </source>
</evidence>
<protein>
    <submittedName>
        <fullName evidence="2">DUF4065 domain-containing protein</fullName>
    </submittedName>
</protein>
<gene>
    <name evidence="2" type="ORF">GDZ32_08350</name>
</gene>
<evidence type="ECO:0000259" key="1">
    <source>
        <dbReference type="Pfam" id="PF13274"/>
    </source>
</evidence>
<dbReference type="RefSeq" id="WP_152724294.1">
    <property type="nucleotide sequence ID" value="NZ_WHOE01000098.1"/>
</dbReference>
<dbReference type="Pfam" id="PF13274">
    <property type="entry name" value="SocA_Panacea"/>
    <property type="match status" value="1"/>
</dbReference>
<dbReference type="InterPro" id="IPR025272">
    <property type="entry name" value="SocA_Panacea"/>
</dbReference>
<organism evidence="2 3">
    <name type="scientific">Lactobacillus helveticus</name>
    <name type="common">Lactobacillus suntoryeus</name>
    <dbReference type="NCBI Taxonomy" id="1587"/>
    <lineage>
        <taxon>Bacteria</taxon>
        <taxon>Bacillati</taxon>
        <taxon>Bacillota</taxon>
        <taxon>Bacilli</taxon>
        <taxon>Lactobacillales</taxon>
        <taxon>Lactobacillaceae</taxon>
        <taxon>Lactobacillus</taxon>
    </lineage>
</organism>
<proteinExistence type="predicted"/>
<name>A0A6A7K2Q2_LACHE</name>